<proteinExistence type="predicted"/>
<name>A0ABX0SV53_9PSEU</name>
<accession>A0ABX0SV53</accession>
<sequence length="33" mass="3432">MADPAPSNPSLRGTPVLQTKEFLAAVADHGLVK</sequence>
<organism evidence="1 2">
    <name type="scientific">Amycolatopsis viridis</name>
    <dbReference type="NCBI Taxonomy" id="185678"/>
    <lineage>
        <taxon>Bacteria</taxon>
        <taxon>Bacillati</taxon>
        <taxon>Actinomycetota</taxon>
        <taxon>Actinomycetes</taxon>
        <taxon>Pseudonocardiales</taxon>
        <taxon>Pseudonocardiaceae</taxon>
        <taxon>Amycolatopsis</taxon>
    </lineage>
</organism>
<evidence type="ECO:0000313" key="1">
    <source>
        <dbReference type="EMBL" id="NIH80413.1"/>
    </source>
</evidence>
<reference evidence="1 2" key="1">
    <citation type="submission" date="2020-03" db="EMBL/GenBank/DDBJ databases">
        <title>Sequencing the genomes of 1000 actinobacteria strains.</title>
        <authorList>
            <person name="Klenk H.-P."/>
        </authorList>
    </citation>
    <scope>NUCLEOTIDE SEQUENCE [LARGE SCALE GENOMIC DNA]</scope>
    <source>
        <strain evidence="1 2">DSM 45668</strain>
    </source>
</reference>
<dbReference type="EMBL" id="JAANOU010000001">
    <property type="protein sequence ID" value="NIH80413.1"/>
    <property type="molecule type" value="Genomic_DNA"/>
</dbReference>
<dbReference type="Proteomes" id="UP000754495">
    <property type="component" value="Unassembled WGS sequence"/>
</dbReference>
<gene>
    <name evidence="1" type="ORF">FHX46_002943</name>
</gene>
<protein>
    <submittedName>
        <fullName evidence="1">Uncharacterized protein</fullName>
    </submittedName>
</protein>
<evidence type="ECO:0000313" key="2">
    <source>
        <dbReference type="Proteomes" id="UP000754495"/>
    </source>
</evidence>
<comment type="caution">
    <text evidence="1">The sequence shown here is derived from an EMBL/GenBank/DDBJ whole genome shotgun (WGS) entry which is preliminary data.</text>
</comment>
<keyword evidence="2" id="KW-1185">Reference proteome</keyword>